<comment type="cofactor">
    <cofactor evidence="1">
        <name>Mn(2+)</name>
        <dbReference type="ChEBI" id="CHEBI:29035"/>
    </cofactor>
</comment>
<protein>
    <recommendedName>
        <fullName evidence="8">PPM-type phosphatase domain-containing protein</fullName>
    </recommendedName>
</protein>
<reference evidence="9" key="1">
    <citation type="submission" date="2021-08" db="EMBL/GenBank/DDBJ databases">
        <title>WGS assembly of Ceratopteris richardii.</title>
        <authorList>
            <person name="Marchant D.B."/>
            <person name="Chen G."/>
            <person name="Jenkins J."/>
            <person name="Shu S."/>
            <person name="Leebens-Mack J."/>
            <person name="Grimwood J."/>
            <person name="Schmutz J."/>
            <person name="Soltis P."/>
            <person name="Soltis D."/>
            <person name="Chen Z.-H."/>
        </authorList>
    </citation>
    <scope>NUCLEOTIDE SEQUENCE</scope>
    <source>
        <strain evidence="9">Whitten #5841</strain>
        <tissue evidence="9">Leaf</tissue>
    </source>
</reference>
<evidence type="ECO:0000256" key="1">
    <source>
        <dbReference type="ARBA" id="ARBA00001936"/>
    </source>
</evidence>
<evidence type="ECO:0000256" key="3">
    <source>
        <dbReference type="ARBA" id="ARBA00006702"/>
    </source>
</evidence>
<accession>A0A8T2UMA1</accession>
<dbReference type="Pfam" id="PF00481">
    <property type="entry name" value="PP2C"/>
    <property type="match status" value="1"/>
</dbReference>
<evidence type="ECO:0000313" key="9">
    <source>
        <dbReference type="EMBL" id="KAH7434913.1"/>
    </source>
</evidence>
<evidence type="ECO:0000256" key="6">
    <source>
        <dbReference type="ARBA" id="ARBA00022842"/>
    </source>
</evidence>
<dbReference type="OrthoDB" id="420076at2759"/>
<dbReference type="FunFam" id="3.60.40.10:FF:000020">
    <property type="entry name" value="Probable protein phosphatase 2C 42"/>
    <property type="match status" value="1"/>
</dbReference>
<organism evidence="9 10">
    <name type="scientific">Ceratopteris richardii</name>
    <name type="common">Triangle waterfern</name>
    <dbReference type="NCBI Taxonomy" id="49495"/>
    <lineage>
        <taxon>Eukaryota</taxon>
        <taxon>Viridiplantae</taxon>
        <taxon>Streptophyta</taxon>
        <taxon>Embryophyta</taxon>
        <taxon>Tracheophyta</taxon>
        <taxon>Polypodiopsida</taxon>
        <taxon>Polypodiidae</taxon>
        <taxon>Polypodiales</taxon>
        <taxon>Pteridineae</taxon>
        <taxon>Pteridaceae</taxon>
        <taxon>Parkerioideae</taxon>
        <taxon>Ceratopteris</taxon>
    </lineage>
</organism>
<dbReference type="PANTHER" id="PTHR47992">
    <property type="entry name" value="PROTEIN PHOSPHATASE"/>
    <property type="match status" value="1"/>
</dbReference>
<keyword evidence="7" id="KW-0464">Manganese</keyword>
<dbReference type="OMA" id="INHHLFL"/>
<comment type="caution">
    <text evidence="9">The sequence shown here is derived from an EMBL/GenBank/DDBJ whole genome shotgun (WGS) entry which is preliminary data.</text>
</comment>
<gene>
    <name evidence="9" type="ORF">KP509_06G040800</name>
</gene>
<proteinExistence type="inferred from homology"/>
<evidence type="ECO:0000256" key="5">
    <source>
        <dbReference type="ARBA" id="ARBA00022801"/>
    </source>
</evidence>
<keyword evidence="10" id="KW-1185">Reference proteome</keyword>
<name>A0A8T2UMA1_CERRI</name>
<dbReference type="SMART" id="SM00332">
    <property type="entry name" value="PP2Cc"/>
    <property type="match status" value="1"/>
</dbReference>
<keyword evidence="6" id="KW-0460">Magnesium</keyword>
<dbReference type="InterPro" id="IPR001932">
    <property type="entry name" value="PPM-type_phosphatase-like_dom"/>
</dbReference>
<dbReference type="GO" id="GO:0046872">
    <property type="term" value="F:metal ion binding"/>
    <property type="evidence" value="ECO:0007669"/>
    <property type="project" value="UniProtKB-KW"/>
</dbReference>
<dbReference type="InterPro" id="IPR036457">
    <property type="entry name" value="PPM-type-like_dom_sf"/>
</dbReference>
<evidence type="ECO:0000259" key="8">
    <source>
        <dbReference type="PROSITE" id="PS51746"/>
    </source>
</evidence>
<feature type="domain" description="PPM-type phosphatase" evidence="8">
    <location>
        <begin position="39"/>
        <end position="342"/>
    </location>
</feature>
<comment type="similarity">
    <text evidence="3">Belongs to the PP2C family.</text>
</comment>
<dbReference type="PROSITE" id="PS51746">
    <property type="entry name" value="PPM_2"/>
    <property type="match status" value="1"/>
</dbReference>
<dbReference type="AlphaFoldDB" id="A0A8T2UMA1"/>
<keyword evidence="5" id="KW-0378">Hydrolase</keyword>
<sequence length="379" mass="42262">MPSRLTNLVTSCLGSVQRLRDVGEREDSLLSYEDIRRHAHGKYSMAVVQANPLLEDQGQVQSGPWGTFIGIYDGHNGPDVSRYISQHLFSHLSRFASEKGGMCGEVLQMAFNATEQGFESLVVEAWSTAPQIATVGSCCLVGVINDGTVYIANAGDSRAVLGSIFPATGEIIAMQLTNDHNAAQETVREELRALHPDDSRIVLQKRGVWKVKGIIQVSRAIGDMYLKKQEFNREPICAQFRLSEPLVRPVLTAEPQLHVHKLQPEDRFLIFASDGFWDHLSNEDAVRLVNKHPQKGIARRLVRVALEEAARKREMRYSDLKMIQRGIRRHFHDDITVIVVFIDHEAVKGCPKDVSASARGIGHSNSHARNGPPSICRVY</sequence>
<dbReference type="EMBL" id="CM035411">
    <property type="protein sequence ID" value="KAH7434913.1"/>
    <property type="molecule type" value="Genomic_DNA"/>
</dbReference>
<dbReference type="InterPro" id="IPR015655">
    <property type="entry name" value="PP2C"/>
</dbReference>
<comment type="cofactor">
    <cofactor evidence="2">
        <name>Mg(2+)</name>
        <dbReference type="ChEBI" id="CHEBI:18420"/>
    </cofactor>
</comment>
<dbReference type="EMBL" id="CM035411">
    <property type="protein sequence ID" value="KAH7434914.1"/>
    <property type="molecule type" value="Genomic_DNA"/>
</dbReference>
<dbReference type="CDD" id="cd00143">
    <property type="entry name" value="PP2Cc"/>
    <property type="match status" value="1"/>
</dbReference>
<evidence type="ECO:0000256" key="2">
    <source>
        <dbReference type="ARBA" id="ARBA00001946"/>
    </source>
</evidence>
<dbReference type="SUPFAM" id="SSF81606">
    <property type="entry name" value="PP2C-like"/>
    <property type="match status" value="1"/>
</dbReference>
<evidence type="ECO:0000256" key="7">
    <source>
        <dbReference type="ARBA" id="ARBA00023211"/>
    </source>
</evidence>
<evidence type="ECO:0000256" key="4">
    <source>
        <dbReference type="ARBA" id="ARBA00022723"/>
    </source>
</evidence>
<dbReference type="GO" id="GO:0004722">
    <property type="term" value="F:protein serine/threonine phosphatase activity"/>
    <property type="evidence" value="ECO:0007669"/>
    <property type="project" value="InterPro"/>
</dbReference>
<dbReference type="Gene3D" id="3.60.40.10">
    <property type="entry name" value="PPM-type phosphatase domain"/>
    <property type="match status" value="1"/>
</dbReference>
<keyword evidence="4" id="KW-0479">Metal-binding</keyword>
<evidence type="ECO:0000313" key="10">
    <source>
        <dbReference type="Proteomes" id="UP000825935"/>
    </source>
</evidence>
<dbReference type="Proteomes" id="UP000825935">
    <property type="component" value="Chromosome 6"/>
</dbReference>